<dbReference type="RefSeq" id="WP_162411960.1">
    <property type="nucleotide sequence ID" value="NZ_JAHQXE010000001.1"/>
</dbReference>
<dbReference type="Proteomes" id="UP001166304">
    <property type="component" value="Unassembled WGS sequence"/>
</dbReference>
<accession>A0AA41KB86</accession>
<feature type="domain" description="Microcin J25-processing protein McjB C-terminal" evidence="1">
    <location>
        <begin position="54"/>
        <end position="138"/>
    </location>
</feature>
<evidence type="ECO:0000259" key="1">
    <source>
        <dbReference type="Pfam" id="PF13471"/>
    </source>
</evidence>
<dbReference type="Pfam" id="PF13471">
    <property type="entry name" value="Transglut_core3"/>
    <property type="match status" value="1"/>
</dbReference>
<name>A0AA41KB86_9EURY</name>
<comment type="caution">
    <text evidence="2">The sequence shown here is derived from an EMBL/GenBank/DDBJ whole genome shotgun (WGS) entry which is preliminary data.</text>
</comment>
<dbReference type="NCBIfam" id="NF033537">
    <property type="entry name" value="lasso_biosyn_B2"/>
    <property type="match status" value="1"/>
</dbReference>
<protein>
    <submittedName>
        <fullName evidence="2">Lasso peptide biosynthesis B2 protein</fullName>
    </submittedName>
</protein>
<dbReference type="InterPro" id="IPR032708">
    <property type="entry name" value="McjB_C"/>
</dbReference>
<dbReference type="EMBL" id="JAHQXE010000001">
    <property type="protein sequence ID" value="MBV0900760.1"/>
    <property type="molecule type" value="Genomic_DNA"/>
</dbReference>
<evidence type="ECO:0000313" key="2">
    <source>
        <dbReference type="EMBL" id="MBV0900760.1"/>
    </source>
</evidence>
<keyword evidence="3" id="KW-1185">Reference proteome</keyword>
<gene>
    <name evidence="2" type="ORF">KTS37_03070</name>
</gene>
<evidence type="ECO:0000313" key="3">
    <source>
        <dbReference type="Proteomes" id="UP001166304"/>
    </source>
</evidence>
<dbReference type="InterPro" id="IPR053521">
    <property type="entry name" value="McjB-like"/>
</dbReference>
<organism evidence="2 3">
    <name type="scientific">Haloarcula salina</name>
    <dbReference type="NCBI Taxonomy" id="1429914"/>
    <lineage>
        <taxon>Archaea</taxon>
        <taxon>Methanobacteriati</taxon>
        <taxon>Methanobacteriota</taxon>
        <taxon>Stenosarchaea group</taxon>
        <taxon>Halobacteria</taxon>
        <taxon>Halobacteriales</taxon>
        <taxon>Haloarculaceae</taxon>
        <taxon>Haloarcula</taxon>
    </lineage>
</organism>
<proteinExistence type="predicted"/>
<sequence length="146" mass="16241">MRTLLGEVLSQSSSRRRLLCGTAMLIVSSKVLLALVGLDRSVRWVGYLGRVSPPYRPVESVEQIPWSIDTVAARLPGEFDCLDRAVAGNALLAASGYRGRIRLGVDKRDDAFEAHAWIEWNDEVLIGDLDDLDRFRTLPESEVAPF</sequence>
<reference evidence="2" key="1">
    <citation type="submission" date="2021-06" db="EMBL/GenBank/DDBJ databases">
        <title>New haloarchaea isolates fom saline soil.</title>
        <authorList>
            <person name="Duran-Viseras A."/>
            <person name="Sanchez-Porro C.S."/>
            <person name="Ventosa A."/>
        </authorList>
    </citation>
    <scope>NUCLEOTIDE SEQUENCE</scope>
    <source>
        <strain evidence="2">JCM 18369</strain>
    </source>
</reference>
<dbReference type="AlphaFoldDB" id="A0AA41KB86"/>